<keyword evidence="1" id="KW-0812">Transmembrane</keyword>
<evidence type="ECO:0000256" key="1">
    <source>
        <dbReference type="SAM" id="Phobius"/>
    </source>
</evidence>
<accession>A0A7S2FKX1</accession>
<keyword evidence="1" id="KW-0472">Membrane</keyword>
<feature type="transmembrane region" description="Helical" evidence="1">
    <location>
        <begin position="100"/>
        <end position="120"/>
    </location>
</feature>
<gene>
    <name evidence="2" type="ORF">FPAR1323_LOCUS4809</name>
</gene>
<name>A0A7S2FKX1_9STRA</name>
<dbReference type="AlphaFoldDB" id="A0A7S2FKX1"/>
<protein>
    <submittedName>
        <fullName evidence="2">Uncharacterized protein</fullName>
    </submittedName>
</protein>
<reference evidence="2" key="1">
    <citation type="submission" date="2021-01" db="EMBL/GenBank/DDBJ databases">
        <authorList>
            <person name="Corre E."/>
            <person name="Pelletier E."/>
            <person name="Niang G."/>
            <person name="Scheremetjew M."/>
            <person name="Finn R."/>
            <person name="Kale V."/>
            <person name="Holt S."/>
            <person name="Cochrane G."/>
            <person name="Meng A."/>
            <person name="Brown T."/>
            <person name="Cohen L."/>
        </authorList>
    </citation>
    <scope>NUCLEOTIDE SEQUENCE</scope>
    <source>
        <strain evidence="2">RCC1693</strain>
    </source>
</reference>
<dbReference type="EMBL" id="HBGT01008835">
    <property type="protein sequence ID" value="CAD9400492.1"/>
    <property type="molecule type" value="Transcribed_RNA"/>
</dbReference>
<evidence type="ECO:0000313" key="2">
    <source>
        <dbReference type="EMBL" id="CAD9400492.1"/>
    </source>
</evidence>
<keyword evidence="1" id="KW-1133">Transmembrane helix</keyword>
<sequence>MAFIAPALLPVGAGMFGLWYGTYDVTLKVTGTFIGTKRFHELTTIQRVNTFGMGLLASGAGIYARSLFDAPPELPHMERSKNPVVNMAKQSIHVMRHFPYTWYATSTFAAGFMSGMVVAVTRTGMFLMENGALNTSKMIDTSQQVAEQPPAPAETAP</sequence>
<organism evidence="2">
    <name type="scientific">Florenciella parvula</name>
    <dbReference type="NCBI Taxonomy" id="236787"/>
    <lineage>
        <taxon>Eukaryota</taxon>
        <taxon>Sar</taxon>
        <taxon>Stramenopiles</taxon>
        <taxon>Ochrophyta</taxon>
        <taxon>Dictyochophyceae</taxon>
        <taxon>Florenciellales</taxon>
        <taxon>Florenciella</taxon>
    </lineage>
</organism>
<proteinExistence type="predicted"/>